<dbReference type="EMBL" id="JBFOLK010000003">
    <property type="protein sequence ID" value="KAL2526428.1"/>
    <property type="molecule type" value="Genomic_DNA"/>
</dbReference>
<keyword evidence="3" id="KW-1185">Reference proteome</keyword>
<dbReference type="Proteomes" id="UP001604336">
    <property type="component" value="Unassembled WGS sequence"/>
</dbReference>
<name>A0ABD1UPP6_9LAMI</name>
<organism evidence="2 3">
    <name type="scientific">Abeliophyllum distichum</name>
    <dbReference type="NCBI Taxonomy" id="126358"/>
    <lineage>
        <taxon>Eukaryota</taxon>
        <taxon>Viridiplantae</taxon>
        <taxon>Streptophyta</taxon>
        <taxon>Embryophyta</taxon>
        <taxon>Tracheophyta</taxon>
        <taxon>Spermatophyta</taxon>
        <taxon>Magnoliopsida</taxon>
        <taxon>eudicotyledons</taxon>
        <taxon>Gunneridae</taxon>
        <taxon>Pentapetalae</taxon>
        <taxon>asterids</taxon>
        <taxon>lamiids</taxon>
        <taxon>Lamiales</taxon>
        <taxon>Oleaceae</taxon>
        <taxon>Forsythieae</taxon>
        <taxon>Abeliophyllum</taxon>
    </lineage>
</organism>
<gene>
    <name evidence="2" type="ORF">Adt_11482</name>
</gene>
<accession>A0ABD1UPP6</accession>
<protein>
    <submittedName>
        <fullName evidence="2">Uncharacterized protein</fullName>
    </submittedName>
</protein>
<feature type="coiled-coil region" evidence="1">
    <location>
        <begin position="183"/>
        <end position="231"/>
    </location>
</feature>
<evidence type="ECO:0000256" key="1">
    <source>
        <dbReference type="SAM" id="Coils"/>
    </source>
</evidence>
<reference evidence="3" key="1">
    <citation type="submission" date="2024-07" db="EMBL/GenBank/DDBJ databases">
        <title>Two chromosome-level genome assemblies of Korean endemic species Abeliophyllum distichum and Forsythia ovata (Oleaceae).</title>
        <authorList>
            <person name="Jang H."/>
        </authorList>
    </citation>
    <scope>NUCLEOTIDE SEQUENCE [LARGE SCALE GENOMIC DNA]</scope>
</reference>
<evidence type="ECO:0000313" key="3">
    <source>
        <dbReference type="Proteomes" id="UP001604336"/>
    </source>
</evidence>
<keyword evidence="1" id="KW-0175">Coiled coil</keyword>
<dbReference type="AlphaFoldDB" id="A0ABD1UPP6"/>
<sequence length="256" mass="29090">MSSQIDSQNPSAEVEVDIQEPDCHFQTSRSSAKVIALNVLPSLVVGPSGKDKGPRFYDTQIGNIFFHIRSPLLENISLPREMKCFDRFDVLTFRGIFAAKINFTKMKKNPVPAPAHKTVQTKISLKVKSPPLAKEVVIKEPSPNSVRPTQDEVLGKDKEKRSHLSENHIARAFILVEDQNCPCEDLSATIEKYMADVEEYKKKGNNYCSISERLMAEVERRTNELENLRKNPEAERLKLDVHRLVNCNDLKIFVDI</sequence>
<comment type="caution">
    <text evidence="2">The sequence shown here is derived from an EMBL/GenBank/DDBJ whole genome shotgun (WGS) entry which is preliminary data.</text>
</comment>
<evidence type="ECO:0000313" key="2">
    <source>
        <dbReference type="EMBL" id="KAL2526428.1"/>
    </source>
</evidence>
<proteinExistence type="predicted"/>